<dbReference type="InterPro" id="IPR050289">
    <property type="entry name" value="TorD/DmsD_chaperones"/>
</dbReference>
<gene>
    <name evidence="3" type="ORF">ABT58_03910</name>
</gene>
<sequence length="219" mass="24674">MEHIATFAKVLGSLFYFPVTHENNRQLCAALRDHDAEQASPFHDVLVAMDKETPEALAEDFQQLFEGCEVMPAPPWGSVYLDKEQVIFGESTVAFRHFLTAQDMALDTGMREPEDQFGLMLLAMAQLIEGADASQDDEAESNEVESTEAASETTEAQRAAALDALLQTHLLPWAYRYLTLVQTHAQTDTYRLLAELAEAWLQVIQEEREITPDVMKVYF</sequence>
<dbReference type="AlphaFoldDB" id="A0A0J1JJX5"/>
<dbReference type="PATRIC" id="fig|754436.4.peg.830"/>
<proteinExistence type="predicted"/>
<evidence type="ECO:0000313" key="3">
    <source>
        <dbReference type="EMBL" id="KLV02302.1"/>
    </source>
</evidence>
<dbReference type="PANTHER" id="PTHR34227">
    <property type="entry name" value="CHAPERONE PROTEIN YCDY"/>
    <property type="match status" value="1"/>
</dbReference>
<dbReference type="InterPro" id="IPR026269">
    <property type="entry name" value="DmsD-type"/>
</dbReference>
<dbReference type="PIRSF" id="PIRSF004690">
    <property type="entry name" value="DmsD"/>
    <property type="match status" value="1"/>
</dbReference>
<dbReference type="Gene3D" id="1.10.3480.10">
    <property type="entry name" value="TorD-like"/>
    <property type="match status" value="1"/>
</dbReference>
<organism evidence="3 4">
    <name type="scientific">Photobacterium aphoticum</name>
    <dbReference type="NCBI Taxonomy" id="754436"/>
    <lineage>
        <taxon>Bacteria</taxon>
        <taxon>Pseudomonadati</taxon>
        <taxon>Pseudomonadota</taxon>
        <taxon>Gammaproteobacteria</taxon>
        <taxon>Vibrionales</taxon>
        <taxon>Vibrionaceae</taxon>
        <taxon>Photobacterium</taxon>
    </lineage>
</organism>
<dbReference type="Proteomes" id="UP000036426">
    <property type="component" value="Unassembled WGS sequence"/>
</dbReference>
<keyword evidence="4" id="KW-1185">Reference proteome</keyword>
<dbReference type="InterPro" id="IPR020945">
    <property type="entry name" value="DMSO/NO3_reduct_chaperone"/>
</dbReference>
<dbReference type="InterPro" id="IPR036411">
    <property type="entry name" value="TorD-like_sf"/>
</dbReference>
<feature type="region of interest" description="Disordered" evidence="2">
    <location>
        <begin position="132"/>
        <end position="154"/>
    </location>
</feature>
<evidence type="ECO:0000256" key="2">
    <source>
        <dbReference type="SAM" id="MobiDB-lite"/>
    </source>
</evidence>
<dbReference type="PANTHER" id="PTHR34227:SF13">
    <property type="entry name" value="TAT PROOFREADING CHAPERONE DMSD-RELATED"/>
    <property type="match status" value="1"/>
</dbReference>
<reference evidence="3 4" key="1">
    <citation type="submission" date="2015-05" db="EMBL/GenBank/DDBJ databases">
        <title>Photobacterium galathea sp. nov.</title>
        <authorList>
            <person name="Machado H."/>
            <person name="Gram L."/>
        </authorList>
    </citation>
    <scope>NUCLEOTIDE SEQUENCE [LARGE SCALE GENOMIC DNA]</scope>
    <source>
        <strain evidence="3 4">DSM 25995</strain>
    </source>
</reference>
<dbReference type="Pfam" id="PF02613">
    <property type="entry name" value="Nitrate_red_del"/>
    <property type="match status" value="1"/>
</dbReference>
<name>A0A0J1JJX5_9GAMM</name>
<feature type="compositionally biased region" description="Acidic residues" evidence="2">
    <location>
        <begin position="134"/>
        <end position="146"/>
    </location>
</feature>
<evidence type="ECO:0000313" key="4">
    <source>
        <dbReference type="Proteomes" id="UP000036426"/>
    </source>
</evidence>
<comment type="caution">
    <text evidence="3">The sequence shown here is derived from an EMBL/GenBank/DDBJ whole genome shotgun (WGS) entry which is preliminary data.</text>
</comment>
<keyword evidence="1" id="KW-0143">Chaperone</keyword>
<evidence type="ECO:0000256" key="1">
    <source>
        <dbReference type="ARBA" id="ARBA00023186"/>
    </source>
</evidence>
<dbReference type="SUPFAM" id="SSF89155">
    <property type="entry name" value="TorD-like"/>
    <property type="match status" value="1"/>
</dbReference>
<dbReference type="EMBL" id="LDOV01000009">
    <property type="protein sequence ID" value="KLV02302.1"/>
    <property type="molecule type" value="Genomic_DNA"/>
</dbReference>
<dbReference type="OrthoDB" id="3174863at2"/>
<protein>
    <submittedName>
        <fullName evidence="3">DMSO reductase maturation protein</fullName>
    </submittedName>
</protein>
<accession>A0A0J1JJX5</accession>
<dbReference type="RefSeq" id="WP_047873052.1">
    <property type="nucleotide sequence ID" value="NZ_BMYC01000014.1"/>
</dbReference>